<organism evidence="5 6">
    <name type="scientific">Carboxylicivirga marina</name>
    <dbReference type="NCBI Taxonomy" id="2800988"/>
    <lineage>
        <taxon>Bacteria</taxon>
        <taxon>Pseudomonadati</taxon>
        <taxon>Bacteroidota</taxon>
        <taxon>Bacteroidia</taxon>
        <taxon>Marinilabiliales</taxon>
        <taxon>Marinilabiliaceae</taxon>
        <taxon>Carboxylicivirga</taxon>
    </lineage>
</organism>
<dbReference type="InterPro" id="IPR014710">
    <property type="entry name" value="RmlC-like_jellyroll"/>
</dbReference>
<dbReference type="SMART" id="SM00342">
    <property type="entry name" value="HTH_ARAC"/>
    <property type="match status" value="1"/>
</dbReference>
<sequence length="296" mass="33913">MKLKYKSIKSERRKALVIERINERHFEDNWHYHNEHELIYYIKGKGSRVVGDNLSEFKKGDLVLVGAGLPHLWKNSEEVELDGLDAIIIKFDTNHNAFNLLSMTEFNSIKSLFNLSQRGVKFSEKSLGQIHDLLLSLISADPASQIILFLQVLNILANQNDTELLASPEFSLPMSNSEEQRLNRIISYVSSNYTNPLTLEHISKEAAMTPNSLCRFFKTRTNKTIFQFLNEYRIGKACELLINGDKSISDVCFETGFNSLTSFNRVFKDLKSLTPRDFKRKYQTLNTGLSVQACFA</sequence>
<evidence type="ECO:0000313" key="5">
    <source>
        <dbReference type="EMBL" id="MBK3516139.1"/>
    </source>
</evidence>
<dbReference type="Proteomes" id="UP000605676">
    <property type="component" value="Unassembled WGS sequence"/>
</dbReference>
<dbReference type="SUPFAM" id="SSF51182">
    <property type="entry name" value="RmlC-like cupins"/>
    <property type="match status" value="1"/>
</dbReference>
<dbReference type="Gene3D" id="1.10.10.60">
    <property type="entry name" value="Homeodomain-like"/>
    <property type="match status" value="2"/>
</dbReference>
<dbReference type="SUPFAM" id="SSF46689">
    <property type="entry name" value="Homeodomain-like"/>
    <property type="match status" value="2"/>
</dbReference>
<keyword evidence="2" id="KW-0238">DNA-binding</keyword>
<proteinExistence type="predicted"/>
<dbReference type="Gene3D" id="2.60.120.10">
    <property type="entry name" value="Jelly Rolls"/>
    <property type="match status" value="1"/>
</dbReference>
<dbReference type="EMBL" id="JAENRR010000003">
    <property type="protein sequence ID" value="MBK3516139.1"/>
    <property type="molecule type" value="Genomic_DNA"/>
</dbReference>
<evidence type="ECO:0000259" key="4">
    <source>
        <dbReference type="PROSITE" id="PS01124"/>
    </source>
</evidence>
<gene>
    <name evidence="5" type="ORF">JIV24_02225</name>
</gene>
<dbReference type="PANTHER" id="PTHR43280">
    <property type="entry name" value="ARAC-FAMILY TRANSCRIPTIONAL REGULATOR"/>
    <property type="match status" value="1"/>
</dbReference>
<evidence type="ECO:0000256" key="3">
    <source>
        <dbReference type="ARBA" id="ARBA00023163"/>
    </source>
</evidence>
<accession>A0ABS1HG18</accession>
<protein>
    <submittedName>
        <fullName evidence="5">Helix-turn-helix domain-containing protein</fullName>
    </submittedName>
</protein>
<dbReference type="PROSITE" id="PS00041">
    <property type="entry name" value="HTH_ARAC_FAMILY_1"/>
    <property type="match status" value="1"/>
</dbReference>
<dbReference type="InterPro" id="IPR011051">
    <property type="entry name" value="RmlC_Cupin_sf"/>
</dbReference>
<dbReference type="InterPro" id="IPR009057">
    <property type="entry name" value="Homeodomain-like_sf"/>
</dbReference>
<dbReference type="Pfam" id="PF07883">
    <property type="entry name" value="Cupin_2"/>
    <property type="match status" value="1"/>
</dbReference>
<dbReference type="InterPro" id="IPR013096">
    <property type="entry name" value="Cupin_2"/>
</dbReference>
<reference evidence="5 6" key="1">
    <citation type="submission" date="2021-01" db="EMBL/GenBank/DDBJ databases">
        <title>Carboxyliciviraga sp.nov., isolated from coastal sediments.</title>
        <authorList>
            <person name="Lu D."/>
            <person name="Zhang T."/>
        </authorList>
    </citation>
    <scope>NUCLEOTIDE SEQUENCE [LARGE SCALE GENOMIC DNA]</scope>
    <source>
        <strain evidence="5 6">N1Y132</strain>
    </source>
</reference>
<dbReference type="PROSITE" id="PS01124">
    <property type="entry name" value="HTH_ARAC_FAMILY_2"/>
    <property type="match status" value="1"/>
</dbReference>
<keyword evidence="1" id="KW-0805">Transcription regulation</keyword>
<name>A0ABS1HG18_9BACT</name>
<evidence type="ECO:0000313" key="6">
    <source>
        <dbReference type="Proteomes" id="UP000605676"/>
    </source>
</evidence>
<dbReference type="PANTHER" id="PTHR43280:SF27">
    <property type="entry name" value="TRANSCRIPTIONAL REGULATOR MTLR"/>
    <property type="match status" value="1"/>
</dbReference>
<comment type="caution">
    <text evidence="5">The sequence shown here is derived from an EMBL/GenBank/DDBJ whole genome shotgun (WGS) entry which is preliminary data.</text>
</comment>
<feature type="domain" description="HTH araC/xylS-type" evidence="4">
    <location>
        <begin position="183"/>
        <end position="281"/>
    </location>
</feature>
<evidence type="ECO:0000256" key="1">
    <source>
        <dbReference type="ARBA" id="ARBA00023015"/>
    </source>
</evidence>
<keyword evidence="6" id="KW-1185">Reference proteome</keyword>
<keyword evidence="3" id="KW-0804">Transcription</keyword>
<dbReference type="InterPro" id="IPR018062">
    <property type="entry name" value="HTH_AraC-typ_CS"/>
</dbReference>
<evidence type="ECO:0000256" key="2">
    <source>
        <dbReference type="ARBA" id="ARBA00023125"/>
    </source>
</evidence>
<dbReference type="Pfam" id="PF12833">
    <property type="entry name" value="HTH_18"/>
    <property type="match status" value="1"/>
</dbReference>
<dbReference type="RefSeq" id="WP_200463370.1">
    <property type="nucleotide sequence ID" value="NZ_JAENRR010000003.1"/>
</dbReference>
<dbReference type="InterPro" id="IPR018060">
    <property type="entry name" value="HTH_AraC"/>
</dbReference>